<reference evidence="2 3" key="1">
    <citation type="submission" date="2023-02" db="EMBL/GenBank/DDBJ databases">
        <title>LHISI_Scaffold_Assembly.</title>
        <authorList>
            <person name="Stuart O.P."/>
            <person name="Cleave R."/>
            <person name="Magrath M.J.L."/>
            <person name="Mikheyev A.S."/>
        </authorList>
    </citation>
    <scope>NUCLEOTIDE SEQUENCE [LARGE SCALE GENOMIC DNA]</scope>
    <source>
        <strain evidence="2">Daus_M_001</strain>
        <tissue evidence="2">Leg muscle</tissue>
    </source>
</reference>
<feature type="region of interest" description="Disordered" evidence="1">
    <location>
        <begin position="184"/>
        <end position="207"/>
    </location>
</feature>
<organism evidence="2 3">
    <name type="scientific">Dryococelus australis</name>
    <dbReference type="NCBI Taxonomy" id="614101"/>
    <lineage>
        <taxon>Eukaryota</taxon>
        <taxon>Metazoa</taxon>
        <taxon>Ecdysozoa</taxon>
        <taxon>Arthropoda</taxon>
        <taxon>Hexapoda</taxon>
        <taxon>Insecta</taxon>
        <taxon>Pterygota</taxon>
        <taxon>Neoptera</taxon>
        <taxon>Polyneoptera</taxon>
        <taxon>Phasmatodea</taxon>
        <taxon>Verophasmatodea</taxon>
        <taxon>Anareolatae</taxon>
        <taxon>Phasmatidae</taxon>
        <taxon>Eurycanthinae</taxon>
        <taxon>Dryococelus</taxon>
    </lineage>
</organism>
<protein>
    <submittedName>
        <fullName evidence="2">Uncharacterized protein</fullName>
    </submittedName>
</protein>
<dbReference type="EMBL" id="JARBHB010000002">
    <property type="protein sequence ID" value="KAJ8894094.1"/>
    <property type="molecule type" value="Genomic_DNA"/>
</dbReference>
<evidence type="ECO:0000313" key="3">
    <source>
        <dbReference type="Proteomes" id="UP001159363"/>
    </source>
</evidence>
<accession>A0ABQ9IBP2</accession>
<name>A0ABQ9IBP2_9NEOP</name>
<sequence>MGAGRSVKLPLDVDLQNGTMYNDWKYWEAEFENHLDNTNNKVKILLLCNTVGSTSARIITLLIIPAEDTQVYSKIKELLNGTSTLQEKGETFEHFLTSLRELVKNCNYNRTIFCGENEQMPGDSQCEENKTLQDRVMHGICDKAIQEALMRMDYLTLEKAATHCRVWEHSRQVNLIHKSSEESESSELVNAVKHRRGNSIAEGEVKQ</sequence>
<keyword evidence="3" id="KW-1185">Reference proteome</keyword>
<comment type="caution">
    <text evidence="2">The sequence shown here is derived from an EMBL/GenBank/DDBJ whole genome shotgun (WGS) entry which is preliminary data.</text>
</comment>
<proteinExistence type="predicted"/>
<evidence type="ECO:0000256" key="1">
    <source>
        <dbReference type="SAM" id="MobiDB-lite"/>
    </source>
</evidence>
<gene>
    <name evidence="2" type="ORF">PR048_006704</name>
</gene>
<dbReference type="Proteomes" id="UP001159363">
    <property type="component" value="Chromosome 2"/>
</dbReference>
<evidence type="ECO:0000313" key="2">
    <source>
        <dbReference type="EMBL" id="KAJ8894094.1"/>
    </source>
</evidence>